<feature type="compositionally biased region" description="Basic and acidic residues" evidence="5">
    <location>
        <begin position="70"/>
        <end position="84"/>
    </location>
</feature>
<feature type="compositionally biased region" description="Polar residues" evidence="5">
    <location>
        <begin position="444"/>
        <end position="458"/>
    </location>
</feature>
<keyword evidence="2 4" id="KW-0862">Zinc</keyword>
<feature type="compositionally biased region" description="Low complexity" evidence="5">
    <location>
        <begin position="11"/>
        <end position="23"/>
    </location>
</feature>
<dbReference type="GO" id="GO:0046872">
    <property type="term" value="F:metal ion binding"/>
    <property type="evidence" value="ECO:0007669"/>
    <property type="project" value="UniProtKB-KW"/>
</dbReference>
<dbReference type="CDD" id="cd09358">
    <property type="entry name" value="LIM_Mical_like"/>
    <property type="match status" value="1"/>
</dbReference>
<evidence type="ECO:0000313" key="7">
    <source>
        <dbReference type="EMBL" id="MDE49245.1"/>
    </source>
</evidence>
<dbReference type="Gene3D" id="2.10.110.10">
    <property type="entry name" value="Cysteine Rich Protein"/>
    <property type="match status" value="1"/>
</dbReference>
<feature type="compositionally biased region" description="Low complexity" evidence="5">
    <location>
        <begin position="707"/>
        <end position="719"/>
    </location>
</feature>
<keyword evidence="1 4" id="KW-0479">Metal-binding</keyword>
<dbReference type="SUPFAM" id="SSF57716">
    <property type="entry name" value="Glucocorticoid receptor-like (DNA-binding domain)"/>
    <property type="match status" value="2"/>
</dbReference>
<feature type="region of interest" description="Disordered" evidence="5">
    <location>
        <begin position="440"/>
        <end position="460"/>
    </location>
</feature>
<dbReference type="PROSITE" id="PS00478">
    <property type="entry name" value="LIM_DOMAIN_1"/>
    <property type="match status" value="1"/>
</dbReference>
<evidence type="ECO:0000259" key="6">
    <source>
        <dbReference type="PROSITE" id="PS50023"/>
    </source>
</evidence>
<evidence type="ECO:0000256" key="4">
    <source>
        <dbReference type="PROSITE-ProRule" id="PRU00125"/>
    </source>
</evidence>
<feature type="compositionally biased region" description="Polar residues" evidence="5">
    <location>
        <begin position="262"/>
        <end position="271"/>
    </location>
</feature>
<evidence type="ECO:0000256" key="1">
    <source>
        <dbReference type="ARBA" id="ARBA00022723"/>
    </source>
</evidence>
<feature type="compositionally biased region" description="Basic and acidic residues" evidence="5">
    <location>
        <begin position="489"/>
        <end position="500"/>
    </location>
</feature>
<gene>
    <name evidence="7" type="primary">Xirp2_1</name>
    <name evidence="7" type="ORF">g.19267</name>
</gene>
<feature type="region of interest" description="Disordered" evidence="5">
    <location>
        <begin position="152"/>
        <end position="171"/>
    </location>
</feature>
<feature type="region of interest" description="Disordered" evidence="5">
    <location>
        <begin position="611"/>
        <end position="645"/>
    </location>
</feature>
<proteinExistence type="predicted"/>
<feature type="region of interest" description="Disordered" evidence="5">
    <location>
        <begin position="810"/>
        <end position="901"/>
    </location>
</feature>
<reference evidence="7" key="1">
    <citation type="submission" date="2018-10" db="EMBL/GenBank/DDBJ databases">
        <title>Transcriptome assembly of Aceria tosichella (Wheat curl mite) Type 2.</title>
        <authorList>
            <person name="Scully E.D."/>
            <person name="Geib S.M."/>
            <person name="Palmer N.A."/>
            <person name="Gupta A.K."/>
            <person name="Sarath G."/>
            <person name="Tatineni S."/>
        </authorList>
    </citation>
    <scope>NUCLEOTIDE SEQUENCE</scope>
    <source>
        <strain evidence="7">LincolnNE</strain>
    </source>
</reference>
<feature type="compositionally biased region" description="Low complexity" evidence="5">
    <location>
        <begin position="272"/>
        <end position="284"/>
    </location>
</feature>
<dbReference type="AlphaFoldDB" id="A0A6G1SFI9"/>
<feature type="compositionally biased region" description="Basic and acidic residues" evidence="5">
    <location>
        <begin position="611"/>
        <end position="620"/>
    </location>
</feature>
<keyword evidence="3 4" id="KW-0440">LIM domain</keyword>
<organism evidence="7">
    <name type="scientific">Aceria tosichella</name>
    <name type="common">wheat curl mite</name>
    <dbReference type="NCBI Taxonomy" id="561515"/>
    <lineage>
        <taxon>Eukaryota</taxon>
        <taxon>Metazoa</taxon>
        <taxon>Ecdysozoa</taxon>
        <taxon>Arthropoda</taxon>
        <taxon>Chelicerata</taxon>
        <taxon>Arachnida</taxon>
        <taxon>Acari</taxon>
        <taxon>Acariformes</taxon>
        <taxon>Trombidiformes</taxon>
        <taxon>Prostigmata</taxon>
        <taxon>Eupodina</taxon>
        <taxon>Eriophyoidea</taxon>
        <taxon>Eriophyidae</taxon>
        <taxon>Eriophyinae</taxon>
        <taxon>Aceriini</taxon>
        <taxon>Aceria</taxon>
    </lineage>
</organism>
<protein>
    <submittedName>
        <fullName evidence="7">Xin actin-binding repeat-containing protein 2</fullName>
    </submittedName>
</protein>
<dbReference type="EMBL" id="GGYP01004474">
    <property type="protein sequence ID" value="MDE49245.1"/>
    <property type="molecule type" value="Transcribed_RNA"/>
</dbReference>
<name>A0A6G1SFI9_9ACAR</name>
<feature type="compositionally biased region" description="Acidic residues" evidence="5">
    <location>
        <begin position="554"/>
        <end position="564"/>
    </location>
</feature>
<feature type="compositionally biased region" description="Polar residues" evidence="5">
    <location>
        <begin position="506"/>
        <end position="523"/>
    </location>
</feature>
<dbReference type="InterPro" id="IPR001781">
    <property type="entry name" value="Znf_LIM"/>
</dbReference>
<dbReference type="PROSITE" id="PS50023">
    <property type="entry name" value="LIM_DOMAIN_2"/>
    <property type="match status" value="1"/>
</dbReference>
<evidence type="ECO:0000256" key="2">
    <source>
        <dbReference type="ARBA" id="ARBA00022833"/>
    </source>
</evidence>
<feature type="region of interest" description="Disordered" evidence="5">
    <location>
        <begin position="249"/>
        <end position="286"/>
    </location>
</feature>
<evidence type="ECO:0000256" key="5">
    <source>
        <dbReference type="SAM" id="MobiDB-lite"/>
    </source>
</evidence>
<feature type="compositionally biased region" description="Low complexity" evidence="5">
    <location>
        <begin position="249"/>
        <end position="261"/>
    </location>
</feature>
<feature type="compositionally biased region" description="Polar residues" evidence="5">
    <location>
        <begin position="864"/>
        <end position="888"/>
    </location>
</feature>
<dbReference type="SMART" id="SM00132">
    <property type="entry name" value="LIM"/>
    <property type="match status" value="1"/>
</dbReference>
<accession>A0A6G1SFI9</accession>
<feature type="region of interest" description="Disordered" evidence="5">
    <location>
        <begin position="1"/>
        <end position="84"/>
    </location>
</feature>
<feature type="compositionally biased region" description="Polar residues" evidence="5">
    <location>
        <begin position="160"/>
        <end position="169"/>
    </location>
</feature>
<dbReference type="PANTHER" id="PTHR24206">
    <property type="entry name" value="OS06G0237300 PROTEIN"/>
    <property type="match status" value="1"/>
</dbReference>
<evidence type="ECO:0000256" key="3">
    <source>
        <dbReference type="ARBA" id="ARBA00023038"/>
    </source>
</evidence>
<feature type="region of interest" description="Disordered" evidence="5">
    <location>
        <begin position="707"/>
        <end position="731"/>
    </location>
</feature>
<sequence length="901" mass="100298">MAPQKTMAISQQQQQQPQQQPQQAPRRTTQGDQAAKSKRRKGKQSSTQQQQQHLQQQSKVALVEKQQVFAKERSSSDSNDNKENLAQKTLVDQTSFEAAAKQQEEVAFKNQVRLSKESLNLTDIVKSRRTGPVVAAQTVLAKQISTEEQDDIDAGIELDGSSNSGSSVKDLNEDQIKSASVSPIMAQSNLVNENHNSTKHAVENSPIEQLAGSLCTDITLSKKIGSTTKQQLAANQQVIDADEQSLQQKLQSKQRKSSVQSNTSISKQLNCSSNSSSSSGQQNGAPQSPALCKVCEQHVYQMERMMAEKSVYHKSCFRCYQCKTQLRVDNYSSHEGQVYCKAHHRQIFQPQVKLDSEDDVDIVAKSTSKVVDDYLLHRGRLSDLSFSFLQPKPEGIRKRQMIICENEPAELPKDVVRSDTKVDDGIDRLSLNLGNIKERFERGTANNDESNSQPSSASVVIEKPSFNLKKTLMAFENKSVQQNADSDDDVSKRNERVERPKVKKLTNLSGFLERQSSGESESSMAPVKPLAVRRSESLMMRLKKYESRIAGDQVVDDDDTDDEDKNNNETGSGADNKVANGRAKDGRSNNVPKKLASIDLSSLKNQWENGDISRRRFNHVDDDDPNGGSDGKANGDNSPSTEKDEELIRIRQQLARKKSSGGSSSIKNIYENAIKEAQLQRTQASKLNSSDLSALNGYSTTEIQQQLLQNGSQSNRQSSTPSTPNKDHFQLNLSNKANKLRERFEQGLINNGSYDDSDTNDDDNEPAMSKLEQLRQEKLEDLVWLANKHEGEVQAREARNMFQQIDRRLSNGQSLPPNSRSLSSISASMQAKLQQQQQQQQVQPQTVPTRGSNVSLDKGKDSLANGSSAPSGTRINNNHLRYEQQTATERQKPARLTTSFQ</sequence>
<feature type="region of interest" description="Disordered" evidence="5">
    <location>
        <begin position="479"/>
        <end position="528"/>
    </location>
</feature>
<feature type="compositionally biased region" description="Polar residues" evidence="5">
    <location>
        <begin position="810"/>
        <end position="833"/>
    </location>
</feature>
<feature type="region of interest" description="Disordered" evidence="5">
    <location>
        <begin position="552"/>
        <end position="593"/>
    </location>
</feature>
<feature type="compositionally biased region" description="Low complexity" evidence="5">
    <location>
        <begin position="834"/>
        <end position="849"/>
    </location>
</feature>
<feature type="compositionally biased region" description="Low complexity" evidence="5">
    <location>
        <begin position="44"/>
        <end position="59"/>
    </location>
</feature>
<dbReference type="Pfam" id="PF00412">
    <property type="entry name" value="LIM"/>
    <property type="match status" value="1"/>
</dbReference>
<feature type="domain" description="LIM zinc-binding" evidence="6">
    <location>
        <begin position="290"/>
        <end position="350"/>
    </location>
</feature>